<feature type="chain" id="PRO_5010261051" description="HAUS augmin-like complex subunit 6 N-terminal domain-containing protein" evidence="1">
    <location>
        <begin position="29"/>
        <end position="446"/>
    </location>
</feature>
<feature type="signal peptide" evidence="1">
    <location>
        <begin position="1"/>
        <end position="28"/>
    </location>
</feature>
<evidence type="ECO:0000313" key="4">
    <source>
        <dbReference type="Proteomes" id="UP000188533"/>
    </source>
</evidence>
<dbReference type="InterPro" id="IPR028163">
    <property type="entry name" value="HAUS_6_N"/>
</dbReference>
<dbReference type="EMBL" id="BDGU01000070">
    <property type="protein sequence ID" value="GAW01694.1"/>
    <property type="molecule type" value="Genomic_DNA"/>
</dbReference>
<sequence length="446" mass="50640">MNVSQSVLELPLPLLLLIHLQILQYPLTNNEDFDIHIFDAQKRGLRARIKMMEDLGYWLVNQIEGKGIKKIFPVYPCIKPSETIAFRTSFAKYLEALRQSCIKENAASSVWWRGVQVRKSVLEECTGEKFLRLLLAFSTQVLLRLSPNPHTLSLPELYYSTRLASTQASQRKWIKVASNLLEREQRLMDTKIIHTSTTSLFQSKFQCLSTPRLVALKDSKLQDVLSQECWRGESARKILEFFVTLAGLGCGPAEDGKHWEPSLIGTLSHLSQSPRTEVQLLPVAASRHLYYLQQLKRPVFSLAEAELAAAAKKAKTPNSSSGNMALQNSAQPEFDYAVFALRHHLANEESVRVAFDRALKRLAAKTSKLQEKSNEKKFKPDALAGRADKTKLQMLPKSSSCMVHLPATEVNAVNVNVVKEFSFWEDKYNFDEKGRRLLQLNFDPCF</sequence>
<keyword evidence="1" id="KW-0732">Signal</keyword>
<dbReference type="Proteomes" id="UP000188533">
    <property type="component" value="Unassembled WGS sequence"/>
</dbReference>
<reference evidence="3 4" key="2">
    <citation type="submission" date="2017-02" db="EMBL/GenBank/DDBJ databases">
        <title>A genome survey and senescence transcriptome analysis in Lentinula edodes.</title>
        <authorList>
            <person name="Sakamoto Y."/>
            <person name="Nakade K."/>
            <person name="Sato S."/>
            <person name="Yoshida Y."/>
            <person name="Miyazaki K."/>
            <person name="Natsume S."/>
            <person name="Konno N."/>
        </authorList>
    </citation>
    <scope>NUCLEOTIDE SEQUENCE [LARGE SCALE GENOMIC DNA]</scope>
    <source>
        <strain evidence="3 4">NBRC 111202</strain>
    </source>
</reference>
<feature type="domain" description="HAUS augmin-like complex subunit 6 N-terminal" evidence="2">
    <location>
        <begin position="19"/>
        <end position="148"/>
    </location>
</feature>
<accession>A0A1Q3E3L5</accession>
<dbReference type="Pfam" id="PF14661">
    <property type="entry name" value="HAUS6_N"/>
    <property type="match status" value="1"/>
</dbReference>
<gene>
    <name evidence="3" type="ORF">LENED_003304</name>
</gene>
<organism evidence="3 4">
    <name type="scientific">Lentinula edodes</name>
    <name type="common">Shiitake mushroom</name>
    <name type="synonym">Lentinus edodes</name>
    <dbReference type="NCBI Taxonomy" id="5353"/>
    <lineage>
        <taxon>Eukaryota</taxon>
        <taxon>Fungi</taxon>
        <taxon>Dikarya</taxon>
        <taxon>Basidiomycota</taxon>
        <taxon>Agaricomycotina</taxon>
        <taxon>Agaricomycetes</taxon>
        <taxon>Agaricomycetidae</taxon>
        <taxon>Agaricales</taxon>
        <taxon>Marasmiineae</taxon>
        <taxon>Omphalotaceae</taxon>
        <taxon>Lentinula</taxon>
    </lineage>
</organism>
<reference evidence="3 4" key="1">
    <citation type="submission" date="2016-08" db="EMBL/GenBank/DDBJ databases">
        <authorList>
            <consortium name="Lentinula edodes genome sequencing consortium"/>
            <person name="Sakamoto Y."/>
            <person name="Nakade K."/>
            <person name="Sato S."/>
            <person name="Yoshida Y."/>
            <person name="Miyazaki K."/>
            <person name="Natsume S."/>
            <person name="Konno N."/>
        </authorList>
    </citation>
    <scope>NUCLEOTIDE SEQUENCE [LARGE SCALE GENOMIC DNA]</scope>
    <source>
        <strain evidence="3 4">NBRC 111202</strain>
    </source>
</reference>
<evidence type="ECO:0000313" key="3">
    <source>
        <dbReference type="EMBL" id="GAW01694.1"/>
    </source>
</evidence>
<dbReference type="AlphaFoldDB" id="A0A1Q3E3L5"/>
<evidence type="ECO:0000256" key="1">
    <source>
        <dbReference type="SAM" id="SignalP"/>
    </source>
</evidence>
<name>A0A1Q3E3L5_LENED</name>
<protein>
    <recommendedName>
        <fullName evidence="2">HAUS augmin-like complex subunit 6 N-terminal domain-containing protein</fullName>
    </recommendedName>
</protein>
<proteinExistence type="predicted"/>
<keyword evidence="4" id="KW-1185">Reference proteome</keyword>
<evidence type="ECO:0000259" key="2">
    <source>
        <dbReference type="Pfam" id="PF14661"/>
    </source>
</evidence>
<comment type="caution">
    <text evidence="3">The sequence shown here is derived from an EMBL/GenBank/DDBJ whole genome shotgun (WGS) entry which is preliminary data.</text>
</comment>